<protein>
    <submittedName>
        <fullName evidence="1">Uncharacterized protein</fullName>
    </submittedName>
</protein>
<organism evidence="1 2">
    <name type="scientific">Golovinomyces cichoracearum</name>
    <dbReference type="NCBI Taxonomy" id="62708"/>
    <lineage>
        <taxon>Eukaryota</taxon>
        <taxon>Fungi</taxon>
        <taxon>Dikarya</taxon>
        <taxon>Ascomycota</taxon>
        <taxon>Pezizomycotina</taxon>
        <taxon>Leotiomycetes</taxon>
        <taxon>Erysiphales</taxon>
        <taxon>Erysiphaceae</taxon>
        <taxon>Golovinomyces</taxon>
    </lineage>
</organism>
<accession>A0A420ISA4</accession>
<dbReference type="AlphaFoldDB" id="A0A420ISA4"/>
<evidence type="ECO:0000313" key="2">
    <source>
        <dbReference type="Proteomes" id="UP000285405"/>
    </source>
</evidence>
<reference evidence="1 2" key="1">
    <citation type="journal article" date="2018" name="BMC Genomics">
        <title>Comparative genome analyses reveal sequence features reflecting distinct modes of host-adaptation between dicot and monocot powdery mildew.</title>
        <authorList>
            <person name="Wu Y."/>
            <person name="Ma X."/>
            <person name="Pan Z."/>
            <person name="Kale S.D."/>
            <person name="Song Y."/>
            <person name="King H."/>
            <person name="Zhang Q."/>
            <person name="Presley C."/>
            <person name="Deng X."/>
            <person name="Wei C.I."/>
            <person name="Xiao S."/>
        </authorList>
    </citation>
    <scope>NUCLEOTIDE SEQUENCE [LARGE SCALE GENOMIC DNA]</scope>
    <source>
        <strain evidence="1">UCSC1</strain>
    </source>
</reference>
<dbReference type="EMBL" id="MCBR01006408">
    <property type="protein sequence ID" value="RKF77418.1"/>
    <property type="molecule type" value="Genomic_DNA"/>
</dbReference>
<evidence type="ECO:0000313" key="1">
    <source>
        <dbReference type="EMBL" id="RKF77418.1"/>
    </source>
</evidence>
<gene>
    <name evidence="1" type="ORF">GcC1_064007</name>
</gene>
<sequence length="95" mass="10440">MELFQILLCTSSRLPICTSSSLEIHHLAPRKGVYEYASPFSDLQGVSEEFSFCKAILTKGELSISILMNLISKLYMKTGEIISSNQAAGVHKSTV</sequence>
<proteinExistence type="predicted"/>
<name>A0A420ISA4_9PEZI</name>
<dbReference type="Proteomes" id="UP000285405">
    <property type="component" value="Unassembled WGS sequence"/>
</dbReference>
<comment type="caution">
    <text evidence="1">The sequence shown here is derived from an EMBL/GenBank/DDBJ whole genome shotgun (WGS) entry which is preliminary data.</text>
</comment>